<dbReference type="SMART" id="SM00089">
    <property type="entry name" value="PKD"/>
    <property type="match status" value="2"/>
</dbReference>
<feature type="non-terminal residue" evidence="3">
    <location>
        <position position="1"/>
    </location>
</feature>
<keyword evidence="4" id="KW-1185">Reference proteome</keyword>
<dbReference type="Pfam" id="PF07705">
    <property type="entry name" value="CARDB"/>
    <property type="match status" value="1"/>
</dbReference>
<evidence type="ECO:0000256" key="1">
    <source>
        <dbReference type="SAM" id="Phobius"/>
    </source>
</evidence>
<dbReference type="InterPro" id="IPR022409">
    <property type="entry name" value="PKD/Chitinase_dom"/>
</dbReference>
<dbReference type="InterPro" id="IPR006457">
    <property type="entry name" value="S_layer-rel_Mac"/>
</dbReference>
<dbReference type="PROSITE" id="PS50093">
    <property type="entry name" value="PKD"/>
    <property type="match status" value="2"/>
</dbReference>
<organism evidence="3 4">
    <name type="scientific">Methanolobus profundi</name>
    <dbReference type="NCBI Taxonomy" id="487685"/>
    <lineage>
        <taxon>Archaea</taxon>
        <taxon>Methanobacteriati</taxon>
        <taxon>Methanobacteriota</taxon>
        <taxon>Stenosarchaea group</taxon>
        <taxon>Methanomicrobia</taxon>
        <taxon>Methanosarcinales</taxon>
        <taxon>Methanosarcinaceae</taxon>
        <taxon>Methanolobus</taxon>
    </lineage>
</organism>
<evidence type="ECO:0000259" key="2">
    <source>
        <dbReference type="PROSITE" id="PS50093"/>
    </source>
</evidence>
<dbReference type="Pfam" id="PF07752">
    <property type="entry name" value="S-layer"/>
    <property type="match status" value="2"/>
</dbReference>
<dbReference type="FunFam" id="2.60.40.10:FF:000270">
    <property type="entry name" value="Cell surface protein"/>
    <property type="match status" value="2"/>
</dbReference>
<evidence type="ECO:0000313" key="4">
    <source>
        <dbReference type="Proteomes" id="UP000198535"/>
    </source>
</evidence>
<gene>
    <name evidence="3" type="ORF">SAMN04488696_1124</name>
</gene>
<accession>A0A1I4QNX3</accession>
<dbReference type="STRING" id="487685.SAMN04488696_1124"/>
<dbReference type="EMBL" id="FOUJ01000002">
    <property type="protein sequence ID" value="SFM41808.1"/>
    <property type="molecule type" value="Genomic_DNA"/>
</dbReference>
<proteinExistence type="predicted"/>
<dbReference type="Gene3D" id="2.60.40.10">
    <property type="entry name" value="Immunoglobulins"/>
    <property type="match status" value="3"/>
</dbReference>
<name>A0A1I4QNX3_9EURY</name>
<feature type="domain" description="PKD" evidence="2">
    <location>
        <begin position="22"/>
        <end position="80"/>
    </location>
</feature>
<dbReference type="InterPro" id="IPR011635">
    <property type="entry name" value="CARDB"/>
</dbReference>
<feature type="transmembrane region" description="Helical" evidence="1">
    <location>
        <begin position="990"/>
        <end position="1009"/>
    </location>
</feature>
<dbReference type="AlphaFoldDB" id="A0A1I4QNX3"/>
<dbReference type="Gene3D" id="2.60.40.1120">
    <property type="entry name" value="Carboxypeptidase-like, regulatory domain"/>
    <property type="match status" value="1"/>
</dbReference>
<keyword evidence="1" id="KW-0812">Transmembrane</keyword>
<dbReference type="InterPro" id="IPR000601">
    <property type="entry name" value="PKD_dom"/>
</dbReference>
<keyword evidence="1" id="KW-0472">Membrane</keyword>
<dbReference type="Pfam" id="PF18911">
    <property type="entry name" value="PKD_4"/>
    <property type="match status" value="2"/>
</dbReference>
<dbReference type="CDD" id="cd00146">
    <property type="entry name" value="PKD"/>
    <property type="match status" value="2"/>
</dbReference>
<dbReference type="Proteomes" id="UP000198535">
    <property type="component" value="Unassembled WGS sequence"/>
</dbReference>
<dbReference type="InterPro" id="IPR035986">
    <property type="entry name" value="PKD_dom_sf"/>
</dbReference>
<dbReference type="Gene3D" id="2.60.98.40">
    <property type="match status" value="2"/>
</dbReference>
<dbReference type="PANTHER" id="PTHR36842:SF1">
    <property type="entry name" value="PROTEIN TOLB"/>
    <property type="match status" value="1"/>
</dbReference>
<protein>
    <submittedName>
        <fullName evidence="3">S-layer family duplication domain-containing protein</fullName>
    </submittedName>
</protein>
<sequence>PVADFSANVTSGDEPLTVQFTDASTNATEWAWDFDNDGINDSAAQDPIYTYSSAGTYTVVLTAINGTESDVQTKTNYITVNAVVASNPPVASFDTNVTEGEVSLIVQFNDTSTNTPTSWEWDFDDGSANSTVQDPVHTFDSVGTYNVTLTATNADGSDSTTTTITVYSQNYYTGDRIWDENADQSADKYVWDAKSFSGFFYDLESGLSSENMTIFNIDRSLSEGDILYQTRPVDTDFDRSGWGSYQVIGFMAEKYFAGYTDDTDIDGVDEVSMMSAGQLSKILIDDDEEDSVFAGSSLELEEGYALNIVEVDVNGESVYVTLTKDGDDLDSGVISSGEDYVYTDDLGDADDVAIVIVHFDDVFSGTESNAVFVQGIFQISDDYLELDDGESYGEMEITSIGDDLIEMENEGTISLSKGKEINLMGSINLIVADNSDLRFAPFVDMTEPGTYELRGTVAETTDLLTWTPLNFEGFYYDIDEGISTEELELTEISGRTIDDGKLVYTSTVASVDFEHSEWGEFEVIGFMAEKYFAGYSDDTDMEDVDEVSLISNGQLSEVLMDDDDEFSIYSGRALELEEGYTLDIVEVDTDGDRVMVELYKDGDEVDTSIVASDDDYVYEIDLGDADDVPLIVVHFNDVFAGTESNAVFVQGIFQISEDYLSLEDGETYDEMEITSYSDTSIVMKNEDSISLSKDKDITLMGKVGIRVADSSTLRYYPYVEETVGTSESLSIELSESTVTTDEEVTIEVTSRGASISDATIKVDGTTIGTTDDEGTLEYTPDEAGEFEITAEKDGYGTGSEDLEVIDADDETRAMSIEVSPDDVYEGTSMTIFVMTSIGGDSISGVEVTFDGKSIGTTGSDGTVTYTSTEAGTHKIIATKSGMNDAELDFKVQELAANFEFSNLEISPLEIQQGQEATISVDVENSGTADGSYTVELKVDDVVVDSQVVTLSMGNSTSIEFEHTEEEIGTYEVEVGGLTTTYEVFEKSGTIWYVLGAVALAAIGGAAYLFTAGGWTVEIAQAKVAEAIEALKELVGNLR</sequence>
<evidence type="ECO:0000313" key="3">
    <source>
        <dbReference type="EMBL" id="SFM41808.1"/>
    </source>
</evidence>
<dbReference type="PANTHER" id="PTHR36842">
    <property type="entry name" value="PROTEIN TOLB HOMOLOG"/>
    <property type="match status" value="1"/>
</dbReference>
<reference evidence="4" key="1">
    <citation type="submission" date="2016-10" db="EMBL/GenBank/DDBJ databases">
        <authorList>
            <person name="Varghese N."/>
            <person name="Submissions S."/>
        </authorList>
    </citation>
    <scope>NUCLEOTIDE SEQUENCE [LARGE SCALE GENOMIC DNA]</scope>
    <source>
        <strain evidence="4">Mob M</strain>
    </source>
</reference>
<feature type="domain" description="PKD" evidence="2">
    <location>
        <begin position="89"/>
        <end position="166"/>
    </location>
</feature>
<dbReference type="NCBIfam" id="TIGR01567">
    <property type="entry name" value="S_layer_rel_Mac"/>
    <property type="match status" value="2"/>
</dbReference>
<dbReference type="RefSeq" id="WP_091934489.1">
    <property type="nucleotide sequence ID" value="NZ_FOUJ01000002.1"/>
</dbReference>
<dbReference type="Gene3D" id="2.60.40.4190">
    <property type="match status" value="2"/>
</dbReference>
<dbReference type="SUPFAM" id="SSF49299">
    <property type="entry name" value="PKD domain"/>
    <property type="match status" value="2"/>
</dbReference>
<dbReference type="InterPro" id="IPR013783">
    <property type="entry name" value="Ig-like_fold"/>
</dbReference>
<keyword evidence="1" id="KW-1133">Transmembrane helix</keyword>